<proteinExistence type="predicted"/>
<keyword evidence="1" id="KW-0472">Membrane</keyword>
<dbReference type="Proteomes" id="UP000257706">
    <property type="component" value="Unassembled WGS sequence"/>
</dbReference>
<keyword evidence="1" id="KW-0812">Transmembrane</keyword>
<dbReference type="GO" id="GO:0016747">
    <property type="term" value="F:acyltransferase activity, transferring groups other than amino-acyl groups"/>
    <property type="evidence" value="ECO:0007669"/>
    <property type="project" value="InterPro"/>
</dbReference>
<gene>
    <name evidence="3" type="ORF">DCK97_25700</name>
</gene>
<dbReference type="AlphaFoldDB" id="A0A3B9ISI7"/>
<feature type="transmembrane region" description="Helical" evidence="1">
    <location>
        <begin position="244"/>
        <end position="262"/>
    </location>
</feature>
<sequence length="346" mass="38251">MQTSSSRIAPLQLLRFVAAMMIVLHHTANLLYDRGLRDSRGLHPLNAGVDIFFVLSGFIMVYAFVDGGSRGAFIRRRLFRIVPLYWLLTLFLWSLAAGLPGGLNTIDGSLYALVTSLTFVPQVVGDTIRHPVLSVGWTLIYEMAFYLVFALCMTATAEATARRCMLVLMLVVAAGLVFSPTHPLLQFYSSTMMLEFVAGMGLALFHARAGDVLHRAAPWLLLAGLGLFALQPVFQIFGPRPLGYGVPAFLVVAGTAAIRLPDRFHGLSDRLGDLSYALYLVHPIALAIVARLVIDRRISHDPLLLWILMVSASVLGAMLCWHAFERPVRRRLHRRFLAPSTRRAAA</sequence>
<reference evidence="3 4" key="1">
    <citation type="journal article" date="2018" name="Nat. Biotechnol.">
        <title>A standardized bacterial taxonomy based on genome phylogeny substantially revises the tree of life.</title>
        <authorList>
            <person name="Parks D.H."/>
            <person name="Chuvochina M."/>
            <person name="Waite D.W."/>
            <person name="Rinke C."/>
            <person name="Skarshewski A."/>
            <person name="Chaumeil P.A."/>
            <person name="Hugenholtz P."/>
        </authorList>
    </citation>
    <scope>NUCLEOTIDE SEQUENCE [LARGE SCALE GENOMIC DNA]</scope>
    <source>
        <strain evidence="3">UBA8739</strain>
    </source>
</reference>
<feature type="transmembrane region" description="Helical" evidence="1">
    <location>
        <begin position="139"/>
        <end position="157"/>
    </location>
</feature>
<dbReference type="PANTHER" id="PTHR23028">
    <property type="entry name" value="ACETYLTRANSFERASE"/>
    <property type="match status" value="1"/>
</dbReference>
<organism evidence="3 4">
    <name type="scientific">Tistrella mobilis</name>
    <dbReference type="NCBI Taxonomy" id="171437"/>
    <lineage>
        <taxon>Bacteria</taxon>
        <taxon>Pseudomonadati</taxon>
        <taxon>Pseudomonadota</taxon>
        <taxon>Alphaproteobacteria</taxon>
        <taxon>Geminicoccales</taxon>
        <taxon>Geminicoccaceae</taxon>
        <taxon>Tistrella</taxon>
    </lineage>
</organism>
<feature type="transmembrane region" description="Helical" evidence="1">
    <location>
        <begin position="306"/>
        <end position="324"/>
    </location>
</feature>
<evidence type="ECO:0000313" key="4">
    <source>
        <dbReference type="Proteomes" id="UP000257706"/>
    </source>
</evidence>
<feature type="transmembrane region" description="Helical" evidence="1">
    <location>
        <begin position="77"/>
        <end position="96"/>
    </location>
</feature>
<feature type="transmembrane region" description="Helical" evidence="1">
    <location>
        <begin position="12"/>
        <end position="32"/>
    </location>
</feature>
<name>A0A3B9ISI7_9PROT</name>
<keyword evidence="1" id="KW-1133">Transmembrane helix</keyword>
<dbReference type="GO" id="GO:0016020">
    <property type="term" value="C:membrane"/>
    <property type="evidence" value="ECO:0007669"/>
    <property type="project" value="TreeGrafter"/>
</dbReference>
<feature type="transmembrane region" description="Helical" evidence="1">
    <location>
        <begin position="187"/>
        <end position="207"/>
    </location>
</feature>
<feature type="transmembrane region" description="Helical" evidence="1">
    <location>
        <begin position="274"/>
        <end position="294"/>
    </location>
</feature>
<dbReference type="GO" id="GO:0000271">
    <property type="term" value="P:polysaccharide biosynthetic process"/>
    <property type="evidence" value="ECO:0007669"/>
    <property type="project" value="TreeGrafter"/>
</dbReference>
<feature type="transmembrane region" description="Helical" evidence="1">
    <location>
        <begin position="164"/>
        <end position="181"/>
    </location>
</feature>
<feature type="domain" description="Acyltransferase 3" evidence="2">
    <location>
        <begin position="11"/>
        <end position="321"/>
    </location>
</feature>
<evidence type="ECO:0000256" key="1">
    <source>
        <dbReference type="SAM" id="Phobius"/>
    </source>
</evidence>
<feature type="transmembrane region" description="Helical" evidence="1">
    <location>
        <begin position="44"/>
        <end position="65"/>
    </location>
</feature>
<protein>
    <submittedName>
        <fullName evidence="3">Acyltransferase</fullName>
    </submittedName>
</protein>
<evidence type="ECO:0000313" key="3">
    <source>
        <dbReference type="EMBL" id="HAE50814.1"/>
    </source>
</evidence>
<dbReference type="EMBL" id="DMAI01000418">
    <property type="protein sequence ID" value="HAE50814.1"/>
    <property type="molecule type" value="Genomic_DNA"/>
</dbReference>
<evidence type="ECO:0000259" key="2">
    <source>
        <dbReference type="Pfam" id="PF01757"/>
    </source>
</evidence>
<feature type="transmembrane region" description="Helical" evidence="1">
    <location>
        <begin position="219"/>
        <end position="238"/>
    </location>
</feature>
<comment type="caution">
    <text evidence="3">The sequence shown here is derived from an EMBL/GenBank/DDBJ whole genome shotgun (WGS) entry which is preliminary data.</text>
</comment>
<keyword evidence="3" id="KW-0808">Transferase</keyword>
<dbReference type="InterPro" id="IPR002656">
    <property type="entry name" value="Acyl_transf_3_dom"/>
</dbReference>
<dbReference type="Pfam" id="PF01757">
    <property type="entry name" value="Acyl_transf_3"/>
    <property type="match status" value="1"/>
</dbReference>
<dbReference type="PANTHER" id="PTHR23028:SF131">
    <property type="entry name" value="BLR2367 PROTEIN"/>
    <property type="match status" value="1"/>
</dbReference>
<dbReference type="InterPro" id="IPR050879">
    <property type="entry name" value="Acyltransferase_3"/>
</dbReference>
<accession>A0A3B9ISI7</accession>
<keyword evidence="3" id="KW-0012">Acyltransferase</keyword>